<evidence type="ECO:0000313" key="12">
    <source>
        <dbReference type="EMBL" id="CAF4532038.1"/>
    </source>
</evidence>
<evidence type="ECO:0000313" key="5">
    <source>
        <dbReference type="EMBL" id="CAF3197768.1"/>
    </source>
</evidence>
<evidence type="ECO:0000313" key="7">
    <source>
        <dbReference type="EMBL" id="CAF3328295.1"/>
    </source>
</evidence>
<dbReference type="EMBL" id="CAJNYV010000272">
    <property type="protein sequence ID" value="CAF3353631.1"/>
    <property type="molecule type" value="Genomic_DNA"/>
</dbReference>
<evidence type="ECO:0000313" key="13">
    <source>
        <dbReference type="EMBL" id="CAF4792297.1"/>
    </source>
</evidence>
<dbReference type="InterPro" id="IPR007588">
    <property type="entry name" value="Znf_FLYWCH"/>
</dbReference>
<name>A0A820XFS7_9BILA</name>
<evidence type="ECO:0000259" key="4">
    <source>
        <dbReference type="Pfam" id="PF04500"/>
    </source>
</evidence>
<evidence type="ECO:0000313" key="8">
    <source>
        <dbReference type="EMBL" id="CAF3353631.1"/>
    </source>
</evidence>
<keyword evidence="1" id="KW-0479">Metal-binding</keyword>
<dbReference type="OrthoDB" id="9996539at2759"/>
<dbReference type="Proteomes" id="UP000663873">
    <property type="component" value="Unassembled WGS sequence"/>
</dbReference>
<dbReference type="Pfam" id="PF04500">
    <property type="entry name" value="FLYWCH"/>
    <property type="match status" value="1"/>
</dbReference>
<evidence type="ECO:0000256" key="1">
    <source>
        <dbReference type="ARBA" id="ARBA00022723"/>
    </source>
</evidence>
<evidence type="ECO:0000313" key="15">
    <source>
        <dbReference type="Proteomes" id="UP000663851"/>
    </source>
</evidence>
<evidence type="ECO:0000256" key="3">
    <source>
        <dbReference type="ARBA" id="ARBA00022833"/>
    </source>
</evidence>
<dbReference type="Proteomes" id="UP000663872">
    <property type="component" value="Unassembled WGS sequence"/>
</dbReference>
<organism evidence="12 15">
    <name type="scientific">Rotaria socialis</name>
    <dbReference type="NCBI Taxonomy" id="392032"/>
    <lineage>
        <taxon>Eukaryota</taxon>
        <taxon>Metazoa</taxon>
        <taxon>Spiralia</taxon>
        <taxon>Gnathifera</taxon>
        <taxon>Rotifera</taxon>
        <taxon>Eurotatoria</taxon>
        <taxon>Bdelloidea</taxon>
        <taxon>Philodinida</taxon>
        <taxon>Philodinidae</taxon>
        <taxon>Rotaria</taxon>
    </lineage>
</organism>
<evidence type="ECO:0000313" key="9">
    <source>
        <dbReference type="EMBL" id="CAF3596753.1"/>
    </source>
</evidence>
<dbReference type="Gene3D" id="2.20.25.240">
    <property type="match status" value="1"/>
</dbReference>
<dbReference type="Proteomes" id="UP000663838">
    <property type="component" value="Unassembled WGS sequence"/>
</dbReference>
<evidence type="ECO:0000256" key="2">
    <source>
        <dbReference type="ARBA" id="ARBA00022771"/>
    </source>
</evidence>
<sequence>MSVILAKTSKKAPLLIHNGYSYTIDRKTITKILWKCEYSRKYACHERLHTELNYEFIKTVDEHENHVGNSRCAAARKYYEKLRQESEQNKTKFHHIYNELKIICIEQTKS</sequence>
<dbReference type="EMBL" id="CAJNYU010000080">
    <property type="protein sequence ID" value="CAF3328295.1"/>
    <property type="molecule type" value="Genomic_DNA"/>
</dbReference>
<keyword evidence="16" id="KW-1185">Reference proteome</keyword>
<evidence type="ECO:0000313" key="10">
    <source>
        <dbReference type="EMBL" id="CAF4417720.1"/>
    </source>
</evidence>
<dbReference type="EMBL" id="CAJOBR010004705">
    <property type="protein sequence ID" value="CAF4792297.1"/>
    <property type="molecule type" value="Genomic_DNA"/>
</dbReference>
<protein>
    <recommendedName>
        <fullName evidence="4">FLYWCH-type domain-containing protein</fullName>
    </recommendedName>
</protein>
<dbReference type="EMBL" id="CAJOBO010004876">
    <property type="protein sequence ID" value="CAF4532038.1"/>
    <property type="molecule type" value="Genomic_DNA"/>
</dbReference>
<proteinExistence type="predicted"/>
<reference evidence="12" key="1">
    <citation type="submission" date="2021-02" db="EMBL/GenBank/DDBJ databases">
        <authorList>
            <person name="Nowell W R."/>
        </authorList>
    </citation>
    <scope>NUCLEOTIDE SEQUENCE</scope>
</reference>
<dbReference type="Proteomes" id="UP000663833">
    <property type="component" value="Unassembled WGS sequence"/>
</dbReference>
<dbReference type="EMBL" id="CAJOBP010004196">
    <property type="protein sequence ID" value="CAF4432654.1"/>
    <property type="molecule type" value="Genomic_DNA"/>
</dbReference>
<dbReference type="EMBL" id="CAJNXB010001836">
    <property type="protein sequence ID" value="CAF3197768.1"/>
    <property type="molecule type" value="Genomic_DNA"/>
</dbReference>
<dbReference type="Proteomes" id="UP000663851">
    <property type="component" value="Unassembled WGS sequence"/>
</dbReference>
<dbReference type="Proteomes" id="UP000663848">
    <property type="component" value="Unassembled WGS sequence"/>
</dbReference>
<evidence type="ECO:0000313" key="6">
    <source>
        <dbReference type="EMBL" id="CAF3278285.1"/>
    </source>
</evidence>
<feature type="domain" description="FLYWCH-type" evidence="4">
    <location>
        <begin position="7"/>
        <end position="66"/>
    </location>
</feature>
<dbReference type="Proteomes" id="UP000663825">
    <property type="component" value="Unassembled WGS sequence"/>
</dbReference>
<gene>
    <name evidence="7" type="ORF">FME351_LOCUS2185</name>
    <name evidence="9" type="ORF">GRG538_LOCUS22479</name>
    <name evidence="12" type="ORF">HFQ381_LOCUS29785</name>
    <name evidence="8" type="ORF">KIK155_LOCUS3839</name>
    <name evidence="6" type="ORF">LUA448_LOCUS6373</name>
    <name evidence="13" type="ORF">QYT958_LOCUS23360</name>
    <name evidence="5" type="ORF">TIS948_LOCUS12386</name>
    <name evidence="14" type="ORF">TOA249_LOCUS28250</name>
    <name evidence="10" type="ORF">TSG867_LOCUS14265</name>
    <name evidence="11" type="ORF">UJA718_LOCUS21457</name>
</gene>
<evidence type="ECO:0000313" key="11">
    <source>
        <dbReference type="EMBL" id="CAF4432654.1"/>
    </source>
</evidence>
<comment type="caution">
    <text evidence="12">The sequence shown here is derived from an EMBL/GenBank/DDBJ whole genome shotgun (WGS) entry which is preliminary data.</text>
</comment>
<dbReference type="Proteomes" id="UP000663862">
    <property type="component" value="Unassembled WGS sequence"/>
</dbReference>
<dbReference type="GO" id="GO:0008270">
    <property type="term" value="F:zinc ion binding"/>
    <property type="evidence" value="ECO:0007669"/>
    <property type="project" value="UniProtKB-KW"/>
</dbReference>
<dbReference type="Proteomes" id="UP000663865">
    <property type="component" value="Unassembled WGS sequence"/>
</dbReference>
<keyword evidence="3" id="KW-0862">Zinc</keyword>
<keyword evidence="2" id="KW-0863">Zinc-finger</keyword>
<dbReference type="EMBL" id="CAJOBS010003865">
    <property type="protein sequence ID" value="CAF4867949.1"/>
    <property type="molecule type" value="Genomic_DNA"/>
</dbReference>
<dbReference type="EMBL" id="CAJNYD010000597">
    <property type="protein sequence ID" value="CAF3278285.1"/>
    <property type="molecule type" value="Genomic_DNA"/>
</dbReference>
<accession>A0A820XFS7</accession>
<evidence type="ECO:0000313" key="16">
    <source>
        <dbReference type="Proteomes" id="UP000663873"/>
    </source>
</evidence>
<dbReference type="Proteomes" id="UP000663869">
    <property type="component" value="Unassembled WGS sequence"/>
</dbReference>
<dbReference type="EMBL" id="CAJNYT010003733">
    <property type="protein sequence ID" value="CAF3596753.1"/>
    <property type="molecule type" value="Genomic_DNA"/>
</dbReference>
<evidence type="ECO:0000313" key="14">
    <source>
        <dbReference type="EMBL" id="CAF4867949.1"/>
    </source>
</evidence>
<dbReference type="AlphaFoldDB" id="A0A820XFS7"/>
<dbReference type="EMBL" id="CAJOBQ010000787">
    <property type="protein sequence ID" value="CAF4417720.1"/>
    <property type="molecule type" value="Genomic_DNA"/>
</dbReference>